<dbReference type="GO" id="GO:0008270">
    <property type="term" value="F:zinc ion binding"/>
    <property type="evidence" value="ECO:0007669"/>
    <property type="project" value="UniProtKB-UniRule"/>
</dbReference>
<dbReference type="FunFam" id="1.10.390.10:FF:000001">
    <property type="entry name" value="Aminopeptidase"/>
    <property type="match status" value="1"/>
</dbReference>
<dbReference type="Gene3D" id="1.10.390.10">
    <property type="entry name" value="Neutral Protease Domain 2"/>
    <property type="match status" value="1"/>
</dbReference>
<keyword evidence="5 11" id="KW-0378">Hydrolase</keyword>
<dbReference type="Pfam" id="PF17900">
    <property type="entry name" value="Peptidase_M1_N"/>
    <property type="match status" value="1"/>
</dbReference>
<comment type="similarity">
    <text evidence="1 11">Belongs to the peptidase M1 family.</text>
</comment>
<dbReference type="Gene3D" id="2.60.40.1910">
    <property type="match status" value="1"/>
</dbReference>
<evidence type="ECO:0000256" key="3">
    <source>
        <dbReference type="ARBA" id="ARBA00022670"/>
    </source>
</evidence>
<dbReference type="InterPro" id="IPR014782">
    <property type="entry name" value="Peptidase_M1_dom"/>
</dbReference>
<keyword evidence="2 11" id="KW-0031">Aminopeptidase</keyword>
<dbReference type="Gene3D" id="2.60.40.1730">
    <property type="entry name" value="tricorn interacting facor f3 domain"/>
    <property type="match status" value="1"/>
</dbReference>
<comment type="cofactor">
    <cofactor evidence="9 11">
        <name>Zn(2+)</name>
        <dbReference type="ChEBI" id="CHEBI:29105"/>
    </cofactor>
    <text evidence="9 11">Binds 1 zinc ion per subunit.</text>
</comment>
<dbReference type="Pfam" id="PF01433">
    <property type="entry name" value="Peptidase_M1"/>
    <property type="match status" value="1"/>
</dbReference>
<evidence type="ECO:0000313" key="15">
    <source>
        <dbReference type="EMBL" id="ORZ06624.1"/>
    </source>
</evidence>
<dbReference type="PANTHER" id="PTHR11533:SF174">
    <property type="entry name" value="PUROMYCIN-SENSITIVE AMINOPEPTIDASE-RELATED"/>
    <property type="match status" value="1"/>
</dbReference>
<dbReference type="InterPro" id="IPR001930">
    <property type="entry name" value="Peptidase_M1"/>
</dbReference>
<keyword evidence="6 9" id="KW-0862">Zinc</keyword>
<dbReference type="SUPFAM" id="SSF63737">
    <property type="entry name" value="Leukotriene A4 hydrolase N-terminal domain"/>
    <property type="match status" value="1"/>
</dbReference>
<dbReference type="InterPro" id="IPR050344">
    <property type="entry name" value="Peptidase_M1_aminopeptidases"/>
</dbReference>
<dbReference type="GO" id="GO:0005737">
    <property type="term" value="C:cytoplasm"/>
    <property type="evidence" value="ECO:0007669"/>
    <property type="project" value="TreeGrafter"/>
</dbReference>
<dbReference type="InterPro" id="IPR024571">
    <property type="entry name" value="ERAP1-like_C_dom"/>
</dbReference>
<evidence type="ECO:0000256" key="1">
    <source>
        <dbReference type="ARBA" id="ARBA00010136"/>
    </source>
</evidence>
<keyword evidence="4 9" id="KW-0479">Metal-binding</keyword>
<dbReference type="SUPFAM" id="SSF55486">
    <property type="entry name" value="Metalloproteases ('zincins'), catalytic domain"/>
    <property type="match status" value="1"/>
</dbReference>
<evidence type="ECO:0000256" key="9">
    <source>
        <dbReference type="PIRSR" id="PIRSR634016-3"/>
    </source>
</evidence>
<keyword evidence="7 11" id="KW-0482">Metalloprotease</keyword>
<feature type="binding site" evidence="9">
    <location>
        <position position="352"/>
    </location>
    <ligand>
        <name>Zn(2+)</name>
        <dbReference type="ChEBI" id="CHEBI:29105"/>
        <note>catalytic</note>
    </ligand>
</feature>
<keyword evidence="11" id="KW-1133">Transmembrane helix</keyword>
<keyword evidence="16" id="KW-1185">Reference proteome</keyword>
<feature type="binding site" evidence="9">
    <location>
        <position position="348"/>
    </location>
    <ligand>
        <name>Zn(2+)</name>
        <dbReference type="ChEBI" id="CHEBI:29105"/>
        <note>catalytic</note>
    </ligand>
</feature>
<organism evidence="15 16">
    <name type="scientific">Absidia repens</name>
    <dbReference type="NCBI Taxonomy" id="90262"/>
    <lineage>
        <taxon>Eukaryota</taxon>
        <taxon>Fungi</taxon>
        <taxon>Fungi incertae sedis</taxon>
        <taxon>Mucoromycota</taxon>
        <taxon>Mucoromycotina</taxon>
        <taxon>Mucoromycetes</taxon>
        <taxon>Mucorales</taxon>
        <taxon>Cunninghamellaceae</taxon>
        <taxon>Absidia</taxon>
    </lineage>
</organism>
<dbReference type="EC" id="3.4.11.-" evidence="11"/>
<feature type="transmembrane region" description="Helical" evidence="11">
    <location>
        <begin position="12"/>
        <end position="31"/>
    </location>
</feature>
<evidence type="ECO:0000256" key="7">
    <source>
        <dbReference type="ARBA" id="ARBA00023049"/>
    </source>
</evidence>
<dbReference type="FunFam" id="1.25.50.20:FF:000002">
    <property type="entry name" value="Aminopeptidase"/>
    <property type="match status" value="1"/>
</dbReference>
<dbReference type="InterPro" id="IPR034016">
    <property type="entry name" value="M1_APN-typ"/>
</dbReference>
<feature type="domain" description="Aminopeptidase N-like N-terminal" evidence="14">
    <location>
        <begin position="50"/>
        <end position="236"/>
    </location>
</feature>
<dbReference type="GO" id="GO:0043171">
    <property type="term" value="P:peptide catabolic process"/>
    <property type="evidence" value="ECO:0007669"/>
    <property type="project" value="TreeGrafter"/>
</dbReference>
<dbReference type="Gene3D" id="1.25.50.20">
    <property type="match status" value="1"/>
</dbReference>
<keyword evidence="11" id="KW-0812">Transmembrane</keyword>
<dbReference type="Pfam" id="PF11838">
    <property type="entry name" value="ERAP1_C"/>
    <property type="match status" value="1"/>
</dbReference>
<dbReference type="GO" id="GO:0016020">
    <property type="term" value="C:membrane"/>
    <property type="evidence" value="ECO:0007669"/>
    <property type="project" value="TreeGrafter"/>
</dbReference>
<evidence type="ECO:0000256" key="8">
    <source>
        <dbReference type="PIRSR" id="PIRSR634016-1"/>
    </source>
</evidence>
<evidence type="ECO:0000259" key="14">
    <source>
        <dbReference type="Pfam" id="PF17900"/>
    </source>
</evidence>
<evidence type="ECO:0000256" key="11">
    <source>
        <dbReference type="RuleBase" id="RU364040"/>
    </source>
</evidence>
<comment type="caution">
    <text evidence="15">The sequence shown here is derived from an EMBL/GenBank/DDBJ whole genome shotgun (WGS) entry which is preliminary data.</text>
</comment>
<dbReference type="GO" id="GO:0042277">
    <property type="term" value="F:peptide binding"/>
    <property type="evidence" value="ECO:0007669"/>
    <property type="project" value="TreeGrafter"/>
</dbReference>
<evidence type="ECO:0000256" key="5">
    <source>
        <dbReference type="ARBA" id="ARBA00022801"/>
    </source>
</evidence>
<dbReference type="GO" id="GO:0005615">
    <property type="term" value="C:extracellular space"/>
    <property type="evidence" value="ECO:0007669"/>
    <property type="project" value="TreeGrafter"/>
</dbReference>
<evidence type="ECO:0000256" key="2">
    <source>
        <dbReference type="ARBA" id="ARBA00022438"/>
    </source>
</evidence>
<proteinExistence type="inferred from homology"/>
<dbReference type="InterPro" id="IPR045357">
    <property type="entry name" value="Aminopeptidase_N-like_N"/>
</dbReference>
<feature type="binding site" evidence="9">
    <location>
        <position position="371"/>
    </location>
    <ligand>
        <name>Zn(2+)</name>
        <dbReference type="ChEBI" id="CHEBI:29105"/>
        <note>catalytic</note>
    </ligand>
</feature>
<evidence type="ECO:0000259" key="13">
    <source>
        <dbReference type="Pfam" id="PF11838"/>
    </source>
</evidence>
<dbReference type="Proteomes" id="UP000193560">
    <property type="component" value="Unassembled WGS sequence"/>
</dbReference>
<evidence type="ECO:0000256" key="10">
    <source>
        <dbReference type="PIRSR" id="PIRSR634016-4"/>
    </source>
</evidence>
<dbReference type="AlphaFoldDB" id="A0A1X2I1R0"/>
<feature type="domain" description="ERAP1-like C-terminal" evidence="13">
    <location>
        <begin position="566"/>
        <end position="897"/>
    </location>
</feature>
<feature type="active site" description="Proton acceptor" evidence="8">
    <location>
        <position position="349"/>
    </location>
</feature>
<dbReference type="InterPro" id="IPR042097">
    <property type="entry name" value="Aminopeptidase_N-like_N_sf"/>
</dbReference>
<keyword evidence="11" id="KW-0472">Membrane</keyword>
<dbReference type="GO" id="GO:0006508">
    <property type="term" value="P:proteolysis"/>
    <property type="evidence" value="ECO:0007669"/>
    <property type="project" value="UniProtKB-KW"/>
</dbReference>
<dbReference type="PRINTS" id="PR00756">
    <property type="entry name" value="ALADIPTASE"/>
</dbReference>
<dbReference type="OrthoDB" id="10031169at2759"/>
<evidence type="ECO:0000313" key="16">
    <source>
        <dbReference type="Proteomes" id="UP000193560"/>
    </source>
</evidence>
<dbReference type="CDD" id="cd09601">
    <property type="entry name" value="M1_APN-Q_like"/>
    <property type="match status" value="1"/>
</dbReference>
<accession>A0A1X2I1R0</accession>
<evidence type="ECO:0000259" key="12">
    <source>
        <dbReference type="Pfam" id="PF01433"/>
    </source>
</evidence>
<keyword evidence="3 11" id="KW-0645">Protease</keyword>
<dbReference type="FunFam" id="2.60.40.1730:FF:000002">
    <property type="entry name" value="Aminopeptidase"/>
    <property type="match status" value="1"/>
</dbReference>
<name>A0A1X2I1R0_9FUNG</name>
<protein>
    <recommendedName>
        <fullName evidence="11">Aminopeptidase</fullName>
        <ecNumber evidence="11">3.4.11.-</ecNumber>
    </recommendedName>
</protein>
<reference evidence="15 16" key="1">
    <citation type="submission" date="2016-07" db="EMBL/GenBank/DDBJ databases">
        <title>Pervasive Adenine N6-methylation of Active Genes in Fungi.</title>
        <authorList>
            <consortium name="DOE Joint Genome Institute"/>
            <person name="Mondo S.J."/>
            <person name="Dannebaum R.O."/>
            <person name="Kuo R.C."/>
            <person name="Labutti K."/>
            <person name="Haridas S."/>
            <person name="Kuo A."/>
            <person name="Salamov A."/>
            <person name="Ahrendt S.R."/>
            <person name="Lipzen A."/>
            <person name="Sullivan W."/>
            <person name="Andreopoulos W.B."/>
            <person name="Clum A."/>
            <person name="Lindquist E."/>
            <person name="Daum C."/>
            <person name="Ramamoorthy G.K."/>
            <person name="Gryganskyi A."/>
            <person name="Culley D."/>
            <person name="Magnuson J.K."/>
            <person name="James T.Y."/>
            <person name="O'Malley M.A."/>
            <person name="Stajich J.E."/>
            <person name="Spatafora J.W."/>
            <person name="Visel A."/>
            <person name="Grigoriev I.V."/>
        </authorList>
    </citation>
    <scope>NUCLEOTIDE SEQUENCE [LARGE SCALE GENOMIC DNA]</scope>
    <source>
        <strain evidence="15 16">NRRL 1336</strain>
    </source>
</reference>
<gene>
    <name evidence="15" type="ORF">BCR42DRAFT_426849</name>
</gene>
<dbReference type="PANTHER" id="PTHR11533">
    <property type="entry name" value="PROTEASE M1 ZINC METALLOPROTEASE"/>
    <property type="match status" value="1"/>
</dbReference>
<sequence>MNRSSSSYFKYFVWLLFPIFGAYLLYPYMMASEQQQQQQQPRQVLPTNVKPNHYDLWLKPHLDTFVFEGRVKVNLDVIESTRVITLNTHEIKILSATLGYDDETLSSADISYDPKKTTASLTFSGTVPAHSQALLDITFEGILNDQMTGFYRSSYKDDQGNTKYLATTQFEPTDARRAFPCWDEPSLKATYDITLAVPTELTALSNMNVIDEEKLKDDEKWKQVKYATTPLMSTYLVAFVVGPFEYIEAFTTGKHNGNPIQTRVYTLPGSSEQGRLALNVAVEALEFFAEQFGEPYPLPKMDMVAIPDFESGAMENWGLVTYRNVYLLFDEKASSIQFKKSTAYVVCHELAHQWFGNLVTMQWWNELYLNEAFATWVGWLAVDHIYPEWDIWTSFVNEDMPRALKLDALRSSHAIEVDVADASEIHQIFDAISYDKGASVIRMLSSWLGVDTFLGGVRRYIQKHKWGNASSNDLWNSLSEEAGMDVAKFMTLWTKHVGYPVLTIQPSGPDSINVTQSRFLSTGDLNAQDEVTTWWVPLHMLCSDGDIKPYILTEPSQTFQIPSDGLFKLNAGQTALYRVHYPQATILRLADQIKQQDQELLGTADRVGLISDVGSLMVSGEQSTTAFLELARSFEHEKEYFVWSQLASHMKSLISAWYEQPKEVMDGLLSVRRELFGPLAERLGWDVRANENDLTNLLRVLAISNAGLSKHEATIQEAKKRFWAYVEGDNEVLHPNLRSTVFNIVLSELTNNNGNDDELTRAWEAVLTIYQDESLSSDQRLMALVALGYTRDAALIERYLAMASDESQVRSQDVIYIYSRLGDSVEGRDRLYKYFVDNFDKLHVKFSKNISMFGNIVQSTVQGYASFDKLKVIKEFFKDKDTKEYARPLQQSLESIHVRAKWVERDSDSVRTWILSQ</sequence>
<evidence type="ECO:0000256" key="6">
    <source>
        <dbReference type="ARBA" id="ARBA00022833"/>
    </source>
</evidence>
<dbReference type="GO" id="GO:0070006">
    <property type="term" value="F:metalloaminopeptidase activity"/>
    <property type="evidence" value="ECO:0007669"/>
    <property type="project" value="TreeGrafter"/>
</dbReference>
<dbReference type="InterPro" id="IPR027268">
    <property type="entry name" value="Peptidase_M4/M1_CTD_sf"/>
</dbReference>
<dbReference type="EMBL" id="MCGE01000038">
    <property type="protein sequence ID" value="ORZ06624.1"/>
    <property type="molecule type" value="Genomic_DNA"/>
</dbReference>
<feature type="domain" description="Peptidase M1 membrane alanine aminopeptidase" evidence="12">
    <location>
        <begin position="277"/>
        <end position="493"/>
    </location>
</feature>
<dbReference type="STRING" id="90262.A0A1X2I1R0"/>
<evidence type="ECO:0000256" key="4">
    <source>
        <dbReference type="ARBA" id="ARBA00022723"/>
    </source>
</evidence>
<feature type="site" description="Transition state stabilizer" evidence="10">
    <location>
        <position position="434"/>
    </location>
</feature>